<gene>
    <name evidence="2" type="ORF">EUX52_07575</name>
</gene>
<organism evidence="2 3">
    <name type="scientific">Haemophilus haemolyticus</name>
    <dbReference type="NCBI Taxonomy" id="726"/>
    <lineage>
        <taxon>Bacteria</taxon>
        <taxon>Pseudomonadati</taxon>
        <taxon>Pseudomonadota</taxon>
        <taxon>Gammaproteobacteria</taxon>
        <taxon>Pasteurellales</taxon>
        <taxon>Pasteurellaceae</taxon>
        <taxon>Haemophilus</taxon>
    </lineage>
</organism>
<reference evidence="2 3" key="1">
    <citation type="submission" date="2019-01" db="EMBL/GenBank/DDBJ databases">
        <title>Comparative genomic analysis identifies haemin-independent Haemophilus haemolyticus: a formal re-classification of Haemophilus intermedius.</title>
        <authorList>
            <person name="Harris T.M."/>
            <person name="Price E.P."/>
            <person name="Sarovich D.S."/>
            <person name="Norskov-Lauritsen N."/>
            <person name="Beissbarth J."/>
            <person name="Chang A.B."/>
            <person name="Smith-Vaughan H.C."/>
        </authorList>
    </citation>
    <scope>NUCLEOTIDE SEQUENCE [LARGE SCALE GENOMIC DNA]</scope>
    <source>
        <strain evidence="2 3">60982 B Hi-1</strain>
    </source>
</reference>
<feature type="transmembrane region" description="Helical" evidence="1">
    <location>
        <begin position="27"/>
        <end position="44"/>
    </location>
</feature>
<proteinExistence type="predicted"/>
<dbReference type="AlphaFoldDB" id="A0A502L9I3"/>
<protein>
    <submittedName>
        <fullName evidence="2">Uncharacterized protein</fullName>
    </submittedName>
</protein>
<sequence length="61" mass="6995">MVIDFKLLDGVCKMLEIIDKSKTARHFIWAVLVLSFICVILWLSPDFLDALGKFLLIQKGQ</sequence>
<evidence type="ECO:0000256" key="1">
    <source>
        <dbReference type="SAM" id="Phobius"/>
    </source>
</evidence>
<name>A0A502L9I3_HAEHA</name>
<dbReference type="Proteomes" id="UP000316282">
    <property type="component" value="Unassembled WGS sequence"/>
</dbReference>
<evidence type="ECO:0000313" key="3">
    <source>
        <dbReference type="Proteomes" id="UP000316282"/>
    </source>
</evidence>
<accession>A0A502L9I3</accession>
<keyword evidence="1" id="KW-0812">Transmembrane</keyword>
<keyword evidence="1" id="KW-0472">Membrane</keyword>
<keyword evidence="1" id="KW-1133">Transmembrane helix</keyword>
<evidence type="ECO:0000313" key="2">
    <source>
        <dbReference type="EMBL" id="TPH20670.1"/>
    </source>
</evidence>
<comment type="caution">
    <text evidence="2">The sequence shown here is derived from an EMBL/GenBank/DDBJ whole genome shotgun (WGS) entry which is preliminary data.</text>
</comment>
<dbReference type="EMBL" id="SDPD01000009">
    <property type="protein sequence ID" value="TPH20670.1"/>
    <property type="molecule type" value="Genomic_DNA"/>
</dbReference>